<evidence type="ECO:0000313" key="2">
    <source>
        <dbReference type="EMBL" id="CAI9939166.1"/>
    </source>
</evidence>
<keyword evidence="7" id="KW-1185">Reference proteome</keyword>
<comment type="caution">
    <text evidence="2">The sequence shown here is derived from an EMBL/GenBank/DDBJ whole genome shotgun (WGS) entry which is preliminary data.</text>
</comment>
<gene>
    <name evidence="1" type="ORF">HINF_LOCUS19210</name>
    <name evidence="2" type="ORF">HINF_LOCUS26811</name>
    <name evidence="3" type="ORF">HINF_LOCUS38394</name>
    <name evidence="4" type="ORF">HINF_LOCUS51071</name>
    <name evidence="5" type="ORF">HINF_LOCUS64049</name>
    <name evidence="6" type="ORF">HINF_LOCUS77539</name>
</gene>
<name>A0AA86PHM8_9EUKA</name>
<reference evidence="4 7" key="2">
    <citation type="submission" date="2024-07" db="EMBL/GenBank/DDBJ databases">
        <authorList>
            <person name="Akdeniz Z."/>
        </authorList>
    </citation>
    <scope>NUCLEOTIDE SEQUENCE [LARGE SCALE GENOMIC DNA]</scope>
</reference>
<evidence type="ECO:0000313" key="4">
    <source>
        <dbReference type="EMBL" id="CAL6063854.1"/>
    </source>
</evidence>
<dbReference type="EMBL" id="CATOUU010000494">
    <property type="protein sequence ID" value="CAI9931565.1"/>
    <property type="molecule type" value="Genomic_DNA"/>
</dbReference>
<evidence type="ECO:0000313" key="1">
    <source>
        <dbReference type="EMBL" id="CAI9931565.1"/>
    </source>
</evidence>
<dbReference type="AlphaFoldDB" id="A0AA86PHM8"/>
<reference evidence="2" key="1">
    <citation type="submission" date="2023-06" db="EMBL/GenBank/DDBJ databases">
        <authorList>
            <person name="Kurt Z."/>
        </authorList>
    </citation>
    <scope>NUCLEOTIDE SEQUENCE</scope>
</reference>
<organism evidence="2">
    <name type="scientific">Hexamita inflata</name>
    <dbReference type="NCBI Taxonomy" id="28002"/>
    <lineage>
        <taxon>Eukaryota</taxon>
        <taxon>Metamonada</taxon>
        <taxon>Diplomonadida</taxon>
        <taxon>Hexamitidae</taxon>
        <taxon>Hexamitinae</taxon>
        <taxon>Hexamita</taxon>
    </lineage>
</organism>
<dbReference type="Gene3D" id="1.10.10.60">
    <property type="entry name" value="Homeodomain-like"/>
    <property type="match status" value="1"/>
</dbReference>
<sequence length="195" mass="22842">MVVVHLFMNSKKQRYIFWRSHYAVKLQSYKHSPPKEYPHALQQPLSTMIHSIMSKHAYSIQFKNQVLDWISSNALNNAMLAAQHFCIQPKTVKNWVEQQDALRQSINDGGRLRLKKHTQSAFVIDQRAQAPMEKHQRKQRQSLTLEESLRRNLQQAAMLNQNKSFDSLSEPKSQIYKQEDVCILENLLDKVLAMI</sequence>
<evidence type="ECO:0000313" key="5">
    <source>
        <dbReference type="EMBL" id="CAL6088279.1"/>
    </source>
</evidence>
<dbReference type="EMBL" id="CAXDID020000248">
    <property type="protein sequence ID" value="CAL6063854.1"/>
    <property type="molecule type" value="Genomic_DNA"/>
</dbReference>
<dbReference type="Proteomes" id="UP001642409">
    <property type="component" value="Unassembled WGS sequence"/>
</dbReference>
<evidence type="ECO:0000313" key="6">
    <source>
        <dbReference type="EMBL" id="CAL6113500.1"/>
    </source>
</evidence>
<protein>
    <recommendedName>
        <fullName evidence="8">Transposase</fullName>
    </recommendedName>
</protein>
<dbReference type="EMBL" id="CAXDID020000407">
    <property type="protein sequence ID" value="CAL6088279.1"/>
    <property type="molecule type" value="Genomic_DNA"/>
</dbReference>
<proteinExistence type="predicted"/>
<dbReference type="EMBL" id="CAXDID020000766">
    <property type="protein sequence ID" value="CAL6113500.1"/>
    <property type="molecule type" value="Genomic_DNA"/>
</dbReference>
<evidence type="ECO:0000313" key="3">
    <source>
        <dbReference type="EMBL" id="CAI9950749.1"/>
    </source>
</evidence>
<evidence type="ECO:0008006" key="8">
    <source>
        <dbReference type="Google" id="ProtNLM"/>
    </source>
</evidence>
<evidence type="ECO:0000313" key="7">
    <source>
        <dbReference type="Proteomes" id="UP001642409"/>
    </source>
</evidence>
<accession>A0AA86PHM8</accession>
<dbReference type="EMBL" id="CATOUU010000662">
    <property type="protein sequence ID" value="CAI9939166.1"/>
    <property type="molecule type" value="Genomic_DNA"/>
</dbReference>
<dbReference type="EMBL" id="CATOUU010000818">
    <property type="protein sequence ID" value="CAI9950749.1"/>
    <property type="molecule type" value="Genomic_DNA"/>
</dbReference>